<dbReference type="EMBL" id="ONZQ02000012">
    <property type="protein sequence ID" value="SPO05174.1"/>
    <property type="molecule type" value="Genomic_DNA"/>
</dbReference>
<feature type="compositionally biased region" description="Polar residues" evidence="1">
    <location>
        <begin position="74"/>
        <end position="91"/>
    </location>
</feature>
<organism evidence="2 3">
    <name type="scientific">Cephalotrichum gorgonifer</name>
    <dbReference type="NCBI Taxonomy" id="2041049"/>
    <lineage>
        <taxon>Eukaryota</taxon>
        <taxon>Fungi</taxon>
        <taxon>Dikarya</taxon>
        <taxon>Ascomycota</taxon>
        <taxon>Pezizomycotina</taxon>
        <taxon>Sordariomycetes</taxon>
        <taxon>Hypocreomycetidae</taxon>
        <taxon>Microascales</taxon>
        <taxon>Microascaceae</taxon>
        <taxon>Cephalotrichum</taxon>
    </lineage>
</organism>
<feature type="region of interest" description="Disordered" evidence="1">
    <location>
        <begin position="261"/>
        <end position="327"/>
    </location>
</feature>
<feature type="compositionally biased region" description="Basic and acidic residues" evidence="1">
    <location>
        <begin position="262"/>
        <end position="278"/>
    </location>
</feature>
<evidence type="ECO:0000256" key="1">
    <source>
        <dbReference type="SAM" id="MobiDB-lite"/>
    </source>
</evidence>
<gene>
    <name evidence="2" type="ORF">DNG_07860</name>
</gene>
<evidence type="ECO:0000313" key="3">
    <source>
        <dbReference type="Proteomes" id="UP001187682"/>
    </source>
</evidence>
<protein>
    <submittedName>
        <fullName evidence="2">Uncharacterized protein</fullName>
    </submittedName>
</protein>
<proteinExistence type="predicted"/>
<feature type="compositionally biased region" description="Low complexity" evidence="1">
    <location>
        <begin position="207"/>
        <end position="232"/>
    </location>
</feature>
<feature type="compositionally biased region" description="Low complexity" evidence="1">
    <location>
        <begin position="279"/>
        <end position="311"/>
    </location>
</feature>
<feature type="region of interest" description="Disordered" evidence="1">
    <location>
        <begin position="207"/>
        <end position="244"/>
    </location>
</feature>
<feature type="region of interest" description="Disordered" evidence="1">
    <location>
        <begin position="446"/>
        <end position="489"/>
    </location>
</feature>
<evidence type="ECO:0000313" key="2">
    <source>
        <dbReference type="EMBL" id="SPO05174.1"/>
    </source>
</evidence>
<feature type="region of interest" description="Disordered" evidence="1">
    <location>
        <begin position="70"/>
        <end position="91"/>
    </location>
</feature>
<keyword evidence="3" id="KW-1185">Reference proteome</keyword>
<dbReference type="AlphaFoldDB" id="A0AAE8SXV5"/>
<accession>A0AAE8SXV5</accession>
<feature type="compositionally biased region" description="Low complexity" evidence="1">
    <location>
        <begin position="475"/>
        <end position="489"/>
    </location>
</feature>
<dbReference type="Proteomes" id="UP001187682">
    <property type="component" value="Unassembled WGS sequence"/>
</dbReference>
<feature type="compositionally biased region" description="Polar residues" evidence="1">
    <location>
        <begin position="234"/>
        <end position="244"/>
    </location>
</feature>
<sequence length="565" mass="62353">MSPDLRPLILPQLVERRRRLESQQLDGDLIHLYDATNSSSSDVGSPITPTFSARGHLRCSSSASSLDLPFNLMDSPTSPSQAAHSIKSCQRQLPDVEEEPCERDDPDILDGLYDCLCDGPFCVHRSTPNMLERPAANGFEFDYDLGFLSETDLAGTRERRNFRIGSAESSLSGFTSRIGYRFPGLGRWKGSRKNSLSALSVSGLSGDASAPVSHAPSLRSRSSSIGSPLRPSYPHTSDATISASPRHSFWDSVESVILPAVEADRGDSSQDLERDRRLATTPLLPPLVTDTKTPTGRLSSSPPFALPPSLSDRYGQPLPPHNPAPSLRTKASVVSFRLSPTSPELPIPFPNLLNDDEWSDRLGHANFTILPIPYQPEDVTLSALKKLRADLDLARINYAKHLFRTGENYGETSKIYALTQEKWAEVEATWRRMHDETMERILAAADSPLPPLPEQQQHQQYPGIRSRSRGRGRGRAVSSASGRGRSATEGGVFAGMEWRRIEESGPAALPRMLREDDKFPSCGDEDIVGPMVREEVMVHARTSSHDGRGARLWRNLIDRVGGFRR</sequence>
<name>A0AAE8SXV5_9PEZI</name>
<reference evidence="2" key="1">
    <citation type="submission" date="2018-03" db="EMBL/GenBank/DDBJ databases">
        <authorList>
            <person name="Guldener U."/>
        </authorList>
    </citation>
    <scope>NUCLEOTIDE SEQUENCE</scope>
</reference>
<feature type="compositionally biased region" description="Low complexity" evidence="1">
    <location>
        <begin position="454"/>
        <end position="465"/>
    </location>
</feature>
<comment type="caution">
    <text evidence="2">The sequence shown here is derived from an EMBL/GenBank/DDBJ whole genome shotgun (WGS) entry which is preliminary data.</text>
</comment>